<dbReference type="EMBL" id="UYRU01080218">
    <property type="protein sequence ID" value="VDN30854.1"/>
    <property type="molecule type" value="Genomic_DNA"/>
</dbReference>
<sequence length="180" mass="20557">MLLICIPSGILTGRSEGDDGGEDGDMRVENPVLTASNSHRILVVIPESPSISPEFRRGDPWIWLVGNYLQQMLSEKDRNAMSLFERLPDGNEMYLTKGNRNFDSLHHPDYIHPDATFFSQQYISVSSKKIWFRTTRRSLLEITGRILWTARSWEIRIVTNVFGNGNDVVGRLNTFKPSET</sequence>
<dbReference type="AlphaFoldDB" id="A0A3P7MMI6"/>
<accession>A0A3P7MMI6</accession>
<organism evidence="1 2">
    <name type="scientific">Dibothriocephalus latus</name>
    <name type="common">Fish tapeworm</name>
    <name type="synonym">Diphyllobothrium latum</name>
    <dbReference type="NCBI Taxonomy" id="60516"/>
    <lineage>
        <taxon>Eukaryota</taxon>
        <taxon>Metazoa</taxon>
        <taxon>Spiralia</taxon>
        <taxon>Lophotrochozoa</taxon>
        <taxon>Platyhelminthes</taxon>
        <taxon>Cestoda</taxon>
        <taxon>Eucestoda</taxon>
        <taxon>Diphyllobothriidea</taxon>
        <taxon>Diphyllobothriidae</taxon>
        <taxon>Dibothriocephalus</taxon>
    </lineage>
</organism>
<name>A0A3P7MMI6_DIBLA</name>
<keyword evidence="2" id="KW-1185">Reference proteome</keyword>
<evidence type="ECO:0000313" key="1">
    <source>
        <dbReference type="EMBL" id="VDN30854.1"/>
    </source>
</evidence>
<gene>
    <name evidence="1" type="ORF">DILT_LOCUS15627</name>
</gene>
<evidence type="ECO:0000313" key="2">
    <source>
        <dbReference type="Proteomes" id="UP000281553"/>
    </source>
</evidence>
<proteinExistence type="predicted"/>
<reference evidence="1 2" key="1">
    <citation type="submission" date="2018-11" db="EMBL/GenBank/DDBJ databases">
        <authorList>
            <consortium name="Pathogen Informatics"/>
        </authorList>
    </citation>
    <scope>NUCLEOTIDE SEQUENCE [LARGE SCALE GENOMIC DNA]</scope>
</reference>
<dbReference type="Proteomes" id="UP000281553">
    <property type="component" value="Unassembled WGS sequence"/>
</dbReference>
<protein>
    <submittedName>
        <fullName evidence="1">Uncharacterized protein</fullName>
    </submittedName>
</protein>